<name>A0A4U8UE98_9HELI</name>
<dbReference type="RefSeq" id="WP_138155169.1">
    <property type="nucleotide sequence ID" value="NZ_JRPC02000013.1"/>
</dbReference>
<comment type="caution">
    <text evidence="2">The sequence shown here is derived from an EMBL/GenBank/DDBJ whole genome shotgun (WGS) entry which is preliminary data.</text>
</comment>
<dbReference type="Proteomes" id="UP000029920">
    <property type="component" value="Unassembled WGS sequence"/>
</dbReference>
<dbReference type="AlphaFoldDB" id="A0A4U8UE98"/>
<evidence type="ECO:0000256" key="1">
    <source>
        <dbReference type="SAM" id="Phobius"/>
    </source>
</evidence>
<accession>A0A4U8UE98</accession>
<organism evidence="2 3">
    <name type="scientific">Helicobacter apodemus</name>
    <dbReference type="NCBI Taxonomy" id="135569"/>
    <lineage>
        <taxon>Bacteria</taxon>
        <taxon>Pseudomonadati</taxon>
        <taxon>Campylobacterota</taxon>
        <taxon>Epsilonproteobacteria</taxon>
        <taxon>Campylobacterales</taxon>
        <taxon>Helicobacteraceae</taxon>
        <taxon>Helicobacter</taxon>
    </lineage>
</organism>
<dbReference type="EMBL" id="JRPC02000013">
    <property type="protein sequence ID" value="TLE15737.1"/>
    <property type="molecule type" value="Genomic_DNA"/>
</dbReference>
<keyword evidence="1" id="KW-0812">Transmembrane</keyword>
<feature type="transmembrane region" description="Helical" evidence="1">
    <location>
        <begin position="105"/>
        <end position="128"/>
    </location>
</feature>
<protein>
    <submittedName>
        <fullName evidence="2">Uncharacterized protein</fullName>
    </submittedName>
</protein>
<proteinExistence type="predicted"/>
<reference evidence="2 3" key="1">
    <citation type="journal article" date="2014" name="Genome Announc.">
        <title>Draft genome sequences of eight enterohepatic helicobacter species isolated from both laboratory and wild rodents.</title>
        <authorList>
            <person name="Sheh A."/>
            <person name="Shen Z."/>
            <person name="Fox J.G."/>
        </authorList>
    </citation>
    <scope>NUCLEOTIDE SEQUENCE [LARGE SCALE GENOMIC DNA]</scope>
    <source>
        <strain evidence="2 3">MIT-03-7007</strain>
    </source>
</reference>
<evidence type="ECO:0000313" key="2">
    <source>
        <dbReference type="EMBL" id="TLE15737.1"/>
    </source>
</evidence>
<gene>
    <name evidence="2" type="ORF">LS72_005745</name>
</gene>
<evidence type="ECO:0000313" key="3">
    <source>
        <dbReference type="Proteomes" id="UP000029920"/>
    </source>
</evidence>
<keyword evidence="1" id="KW-0472">Membrane</keyword>
<feature type="transmembrane region" description="Helical" evidence="1">
    <location>
        <begin position="51"/>
        <end position="70"/>
    </location>
</feature>
<feature type="transmembrane region" description="Helical" evidence="1">
    <location>
        <begin position="76"/>
        <end position="93"/>
    </location>
</feature>
<sequence length="137" mass="16229">MELWGMIGIDTIIDIVDNCVMNKNFFRVYQTSWKLFFKRMLRIKNNEKKRVVLIFLILFALPALCISLQYWVEVGIFIALLIILLPLMGFLYFPIFHKYPITPFLIIAILLLVYLLLDAFLLFAFYTLGDIFTGWFD</sequence>
<keyword evidence="1" id="KW-1133">Transmembrane helix</keyword>
<keyword evidence="3" id="KW-1185">Reference proteome</keyword>